<comment type="catalytic activity">
    <reaction evidence="5">
        <text>L-proline + a quinone = (S)-1-pyrroline-5-carboxylate + a quinol + H(+)</text>
        <dbReference type="Rhea" id="RHEA:23784"/>
        <dbReference type="ChEBI" id="CHEBI:15378"/>
        <dbReference type="ChEBI" id="CHEBI:17388"/>
        <dbReference type="ChEBI" id="CHEBI:24646"/>
        <dbReference type="ChEBI" id="CHEBI:60039"/>
        <dbReference type="ChEBI" id="CHEBI:132124"/>
        <dbReference type="EC" id="1.5.5.2"/>
    </reaction>
</comment>
<dbReference type="EMBL" id="CP017554">
    <property type="protein sequence ID" value="AOW01469.1"/>
    <property type="molecule type" value="Genomic_DNA"/>
</dbReference>
<dbReference type="InterPro" id="IPR002872">
    <property type="entry name" value="Proline_DH_dom"/>
</dbReference>
<dbReference type="InterPro" id="IPR015659">
    <property type="entry name" value="Proline_oxidase"/>
</dbReference>
<name>A0A1H6PR43_YARLL</name>
<evidence type="ECO:0000313" key="9">
    <source>
        <dbReference type="EMBL" id="RDW28498.1"/>
    </source>
</evidence>
<protein>
    <recommendedName>
        <fullName evidence="2 5">Proline dehydrogenase</fullName>
        <ecNumber evidence="2 5">1.5.5.2</ecNumber>
    </recommendedName>
</protein>
<feature type="compositionally biased region" description="Basic and acidic residues" evidence="6">
    <location>
        <begin position="83"/>
        <end position="97"/>
    </location>
</feature>
<feature type="region of interest" description="Disordered" evidence="6">
    <location>
        <begin position="48"/>
        <end position="102"/>
    </location>
</feature>
<dbReference type="VEuPathDB" id="FungiDB:YALI1_B12966g"/>
<dbReference type="KEGG" id="yli:2907162"/>
<dbReference type="RefSeq" id="XP_500687.1">
    <property type="nucleotide sequence ID" value="XM_500687.1"/>
</dbReference>
<evidence type="ECO:0000313" key="8">
    <source>
        <dbReference type="EMBL" id="AOW01469.1"/>
    </source>
</evidence>
<dbReference type="Gene3D" id="3.20.20.220">
    <property type="match status" value="1"/>
</dbReference>
<reference evidence="8 10" key="1">
    <citation type="journal article" date="2016" name="PLoS ONE">
        <title>Sequence Assembly of Yarrowia lipolytica Strain W29/CLIB89 Shows Transposable Element Diversity.</title>
        <authorList>
            <person name="Magnan C."/>
            <person name="Yu J."/>
            <person name="Chang I."/>
            <person name="Jahn E."/>
            <person name="Kanomata Y."/>
            <person name="Wu J."/>
            <person name="Zeller M."/>
            <person name="Oakes M."/>
            <person name="Baldi P."/>
            <person name="Sandmeyer S."/>
        </authorList>
    </citation>
    <scope>NUCLEOTIDE SEQUENCE [LARGE SCALE GENOMIC DNA]</scope>
    <source>
        <strain evidence="8">CLIB89</strain>
        <strain evidence="10">CLIB89(W29)</strain>
    </source>
</reference>
<comment type="similarity">
    <text evidence="1 5">Belongs to the proline oxidase family.</text>
</comment>
<dbReference type="InterPro" id="IPR029041">
    <property type="entry name" value="FAD-linked_oxidoreductase-like"/>
</dbReference>
<dbReference type="Proteomes" id="UP000182444">
    <property type="component" value="Chromosome 1B"/>
</dbReference>
<dbReference type="EC" id="1.5.5.2" evidence="2 5"/>
<keyword evidence="5" id="KW-0285">Flavoprotein</keyword>
<feature type="compositionally biased region" description="Polar residues" evidence="6">
    <location>
        <begin position="24"/>
        <end position="34"/>
    </location>
</feature>
<dbReference type="OMA" id="IIKYVPW"/>
<dbReference type="GeneID" id="2907162"/>
<keyword evidence="5" id="KW-0274">FAD</keyword>
<dbReference type="eggNOG" id="KOG0186">
    <property type="taxonomic scope" value="Eukaryota"/>
</dbReference>
<dbReference type="Proteomes" id="UP000256601">
    <property type="component" value="Unassembled WGS sequence"/>
</dbReference>
<dbReference type="GO" id="GO:0005739">
    <property type="term" value="C:mitochondrion"/>
    <property type="evidence" value="ECO:0007669"/>
    <property type="project" value="TreeGrafter"/>
</dbReference>
<accession>A0A1H6PR43</accession>
<dbReference type="VEuPathDB" id="FungiDB:YALI0_B09625g"/>
<gene>
    <name evidence="9" type="ORF">B0I71DRAFT_156819</name>
    <name evidence="8" type="ORF">YALI1_B12966g</name>
</gene>
<comment type="cofactor">
    <cofactor evidence="5">
        <name>FAD</name>
        <dbReference type="ChEBI" id="CHEBI:57692"/>
    </cofactor>
</comment>
<proteinExistence type="inferred from homology"/>
<dbReference type="GO" id="GO:0010133">
    <property type="term" value="P:L-proline catabolic process to L-glutamate"/>
    <property type="evidence" value="ECO:0007669"/>
    <property type="project" value="TreeGrafter"/>
</dbReference>
<evidence type="ECO:0000256" key="4">
    <source>
        <dbReference type="ARBA" id="ARBA00023062"/>
    </source>
</evidence>
<dbReference type="Pfam" id="PF01619">
    <property type="entry name" value="Pro_dh"/>
    <property type="match status" value="1"/>
</dbReference>
<evidence type="ECO:0000313" key="11">
    <source>
        <dbReference type="Proteomes" id="UP000256601"/>
    </source>
</evidence>
<evidence type="ECO:0000259" key="7">
    <source>
        <dbReference type="Pfam" id="PF01619"/>
    </source>
</evidence>
<keyword evidence="3 5" id="KW-0560">Oxidoreductase</keyword>
<evidence type="ECO:0000256" key="2">
    <source>
        <dbReference type="ARBA" id="ARBA00012695"/>
    </source>
</evidence>
<evidence type="ECO:0000256" key="5">
    <source>
        <dbReference type="RuleBase" id="RU364054"/>
    </source>
</evidence>
<dbReference type="GO" id="GO:0071949">
    <property type="term" value="F:FAD binding"/>
    <property type="evidence" value="ECO:0007669"/>
    <property type="project" value="TreeGrafter"/>
</dbReference>
<dbReference type="PANTHER" id="PTHR13914:SF0">
    <property type="entry name" value="PROLINE DEHYDROGENASE 1, MITOCHONDRIAL"/>
    <property type="match status" value="1"/>
</dbReference>
<feature type="region of interest" description="Disordered" evidence="6">
    <location>
        <begin position="24"/>
        <end position="43"/>
    </location>
</feature>
<organism evidence="8 10">
    <name type="scientific">Yarrowia lipolytica</name>
    <name type="common">Candida lipolytica</name>
    <dbReference type="NCBI Taxonomy" id="4952"/>
    <lineage>
        <taxon>Eukaryota</taxon>
        <taxon>Fungi</taxon>
        <taxon>Dikarya</taxon>
        <taxon>Ascomycota</taxon>
        <taxon>Saccharomycotina</taxon>
        <taxon>Dipodascomycetes</taxon>
        <taxon>Dipodascales</taxon>
        <taxon>Dipodascales incertae sedis</taxon>
        <taxon>Yarrowia</taxon>
    </lineage>
</organism>
<dbReference type="OrthoDB" id="5464at2759"/>
<evidence type="ECO:0000256" key="6">
    <source>
        <dbReference type="SAM" id="MobiDB-lite"/>
    </source>
</evidence>
<comment type="function">
    <text evidence="5">Converts proline to delta-1-pyrroline-5-carboxylate.</text>
</comment>
<dbReference type="EMBL" id="KZ858952">
    <property type="protein sequence ID" value="RDW28498.1"/>
    <property type="molecule type" value="Genomic_DNA"/>
</dbReference>
<reference evidence="9 11" key="2">
    <citation type="submission" date="2018-07" db="EMBL/GenBank/DDBJ databases">
        <title>Draft Genome Assemblies for Five Robust Yarrowia lipolytica Strains Exhibiting High Lipid Production and Pentose Sugar Utilization and Sugar Alcohol Secretion from Undetoxified Lignocellulosic Biomass Hydrolysates.</title>
        <authorList>
            <consortium name="DOE Joint Genome Institute"/>
            <person name="Walker C."/>
            <person name="Ryu S."/>
            <person name="Na H."/>
            <person name="Zane M."/>
            <person name="LaButti K."/>
            <person name="Lipzen A."/>
            <person name="Haridas S."/>
            <person name="Barry K."/>
            <person name="Grigoriev I.V."/>
            <person name="Quarterman J."/>
            <person name="Slininger P."/>
            <person name="Dien B."/>
            <person name="Trinh C.T."/>
        </authorList>
    </citation>
    <scope>NUCLEOTIDE SEQUENCE [LARGE SCALE GENOMIC DNA]</scope>
    <source>
        <strain evidence="9 11">YB392</strain>
    </source>
</reference>
<evidence type="ECO:0000256" key="1">
    <source>
        <dbReference type="ARBA" id="ARBA00005869"/>
    </source>
</evidence>
<keyword evidence="4 5" id="KW-0642">Proline metabolism</keyword>
<evidence type="ECO:0000313" key="10">
    <source>
        <dbReference type="Proteomes" id="UP000182444"/>
    </source>
</evidence>
<dbReference type="GO" id="GO:0004657">
    <property type="term" value="F:proline dehydrogenase activity"/>
    <property type="evidence" value="ECO:0007669"/>
    <property type="project" value="UniProtKB-EC"/>
</dbReference>
<dbReference type="PANTHER" id="PTHR13914">
    <property type="entry name" value="PROLINE OXIDASE"/>
    <property type="match status" value="1"/>
</dbReference>
<feature type="domain" description="Proline dehydrogenase" evidence="7">
    <location>
        <begin position="162"/>
        <end position="482"/>
    </location>
</feature>
<dbReference type="AlphaFoldDB" id="A0A1H6PR43"/>
<dbReference type="SUPFAM" id="SSF51730">
    <property type="entry name" value="FAD-linked oxidoreductase"/>
    <property type="match status" value="1"/>
</dbReference>
<evidence type="ECO:0000256" key="3">
    <source>
        <dbReference type="ARBA" id="ARBA00023002"/>
    </source>
</evidence>
<sequence>MFRPAYLRRLPTLKASTRLISTSLKSNQPLATNNPPAPLSKADVPQTMQQLGNLPGGSPVTGPGHHNLSTLSPSPFGGDIASAEDRSSDSHEARLLPENHPPMYLSSMKTSDVVALMLTSAATSHPTLIKLCTKLMPYTPNALIKAIVYSLYCGGANHAEVVETGKKLLDRGFGNMMLSYSVEDAEGGDSANALMDSAVDSIIESIDNVLVKYAHESEKKTGKSITGFVALKPTGLMKNATAILRNHDKPEYAEQWKQYLAVCRKICRHAAENGEGKVGIVFDAEKKVLQPGVYAAQRAMMQEFNVNGAVPVIGTIQMYLQDSIIQLQDDISHAAANGYQIGMKLVRGAYIHSEPDRWTTIHRTKEDSDISYNRGVALCLDGIIPDIQSGTHHSAVGKLIVASHNECSMALAAHRLSADLTPEQLESQDKVIFAQLMGMAEDLGEELAHRGYKVLKYVPWGPVNETKDYLVRRMEENGDTLSDGGMTVAFQCATELAKRLVK</sequence>